<reference evidence="1 3" key="1">
    <citation type="submission" date="2018-08" db="EMBL/GenBank/DDBJ databases">
        <title>A genome reference for cultivated species of the human gut microbiota.</title>
        <authorList>
            <person name="Zou Y."/>
            <person name="Xue W."/>
            <person name="Luo G."/>
        </authorList>
    </citation>
    <scope>NUCLEOTIDE SEQUENCE [LARGE SCALE GENOMIC DNA]</scope>
    <source>
        <strain evidence="1 3">AM31-16AC</strain>
    </source>
</reference>
<dbReference type="EMBL" id="QSJD01000063">
    <property type="protein sequence ID" value="RHD40637.1"/>
    <property type="molecule type" value="Genomic_DNA"/>
</dbReference>
<dbReference type="Proteomes" id="UP001060260">
    <property type="component" value="Chromosome"/>
</dbReference>
<evidence type="ECO:0000313" key="2">
    <source>
        <dbReference type="EMBL" id="UVQ98609.1"/>
    </source>
</evidence>
<evidence type="ECO:0000313" key="1">
    <source>
        <dbReference type="EMBL" id="RHD40637.1"/>
    </source>
</evidence>
<protein>
    <submittedName>
        <fullName evidence="1">Uncharacterized protein</fullName>
    </submittedName>
</protein>
<dbReference type="AlphaFoldDB" id="A0A414F3H7"/>
<organism evidence="1 3">
    <name type="scientific">Bacteroides caccae</name>
    <dbReference type="NCBI Taxonomy" id="47678"/>
    <lineage>
        <taxon>Bacteria</taxon>
        <taxon>Pseudomonadati</taxon>
        <taxon>Bacteroidota</taxon>
        <taxon>Bacteroidia</taxon>
        <taxon>Bacteroidales</taxon>
        <taxon>Bacteroidaceae</taxon>
        <taxon>Bacteroides</taxon>
    </lineage>
</organism>
<sequence>MGRAKEIMIENEEKRRMDEEYQSFFKELLVREEITDPLKGIAKQLTGKGYASLSEVQKRIVEKFIEGYKQKHICDRCQNGNVSSLQDYLYVADNGYCPMCEYDKQQFMKD</sequence>
<evidence type="ECO:0000313" key="3">
    <source>
        <dbReference type="Proteomes" id="UP000284689"/>
    </source>
</evidence>
<dbReference type="Proteomes" id="UP000284689">
    <property type="component" value="Unassembled WGS sequence"/>
</dbReference>
<proteinExistence type="predicted"/>
<gene>
    <name evidence="1" type="ORF">DW794_21800</name>
    <name evidence="2" type="ORF">NXW23_10030</name>
</gene>
<accession>A0A414F3H7</accession>
<name>A0A414F3H7_9BACE</name>
<dbReference type="EMBL" id="CP103166">
    <property type="protein sequence ID" value="UVQ98609.1"/>
    <property type="molecule type" value="Genomic_DNA"/>
</dbReference>
<dbReference type="RefSeq" id="WP_122265218.1">
    <property type="nucleotide sequence ID" value="NZ_JADNDN010000058.1"/>
</dbReference>
<reference evidence="2" key="2">
    <citation type="submission" date="2022-08" db="EMBL/GenBank/DDBJ databases">
        <title>Genome Sequencing of Bacteroides fragilis Group Isolates with Nanopore Technology.</title>
        <authorList>
            <person name="Tisza M.J."/>
            <person name="Smith D."/>
            <person name="Dekker J.P."/>
        </authorList>
    </citation>
    <scope>NUCLEOTIDE SEQUENCE</scope>
    <source>
        <strain evidence="2">BFG-474</strain>
    </source>
</reference>